<dbReference type="InterPro" id="IPR029044">
    <property type="entry name" value="Nucleotide-diphossugar_trans"/>
</dbReference>
<dbReference type="PATRIC" id="fig|1454004.3.peg.1312"/>
<reference evidence="3" key="1">
    <citation type="submission" date="2014-02" db="EMBL/GenBank/DDBJ databases">
        <title>Expanding our view of genomic diversity in Candidatus Accumulibacter clades.</title>
        <authorList>
            <person name="Skennerton C.T."/>
            <person name="Barr J.J."/>
            <person name="Slater F.R."/>
            <person name="Bond P.L."/>
            <person name="Tyson G.W."/>
        </authorList>
    </citation>
    <scope>NUCLEOTIDE SEQUENCE [LARGE SCALE GENOMIC DNA]</scope>
</reference>
<dbReference type="eggNOG" id="COG1211">
    <property type="taxonomic scope" value="Bacteria"/>
</dbReference>
<dbReference type="InterPro" id="IPR018294">
    <property type="entry name" value="ISPD_synthase_CS"/>
</dbReference>
<accession>A0A011P487</accession>
<proteinExistence type="predicted"/>
<dbReference type="SUPFAM" id="SSF53448">
    <property type="entry name" value="Nucleotide-diphospho-sugar transferases"/>
    <property type="match status" value="1"/>
</dbReference>
<evidence type="ECO:0000256" key="1">
    <source>
        <dbReference type="ARBA" id="ARBA00022679"/>
    </source>
</evidence>
<dbReference type="InterPro" id="IPR034683">
    <property type="entry name" value="IspD/TarI"/>
</dbReference>
<evidence type="ECO:0000313" key="4">
    <source>
        <dbReference type="Proteomes" id="UP000022141"/>
    </source>
</evidence>
<dbReference type="InterPro" id="IPR050088">
    <property type="entry name" value="IspD/TarI_cytidylyltransf_bact"/>
</dbReference>
<name>A0A011P487_ACCRE</name>
<dbReference type="EC" id="2.7.7.60" evidence="3"/>
<evidence type="ECO:0000256" key="2">
    <source>
        <dbReference type="ARBA" id="ARBA00022695"/>
    </source>
</evidence>
<dbReference type="AlphaFoldDB" id="A0A011P487"/>
<evidence type="ECO:0000313" key="3">
    <source>
        <dbReference type="EMBL" id="EXI89768.1"/>
    </source>
</evidence>
<gene>
    <name evidence="3" type="primary">ispD_1</name>
    <name evidence="3" type="ORF">AW11_01258</name>
</gene>
<dbReference type="EMBL" id="JEMY01000013">
    <property type="protein sequence ID" value="EXI89768.1"/>
    <property type="molecule type" value="Genomic_DNA"/>
</dbReference>
<dbReference type="PANTHER" id="PTHR32125:SF4">
    <property type="entry name" value="2-C-METHYL-D-ERYTHRITOL 4-PHOSPHATE CYTIDYLYLTRANSFERASE, CHLOROPLASTIC"/>
    <property type="match status" value="1"/>
</dbReference>
<organism evidence="3 4">
    <name type="scientific">Accumulibacter regalis</name>
    <dbReference type="NCBI Taxonomy" id="522306"/>
    <lineage>
        <taxon>Bacteria</taxon>
        <taxon>Pseudomonadati</taxon>
        <taxon>Pseudomonadota</taxon>
        <taxon>Betaproteobacteria</taxon>
        <taxon>Candidatus Accumulibacter</taxon>
    </lineage>
</organism>
<keyword evidence="4" id="KW-1185">Reference proteome</keyword>
<dbReference type="Gene3D" id="3.90.550.10">
    <property type="entry name" value="Spore Coat Polysaccharide Biosynthesis Protein SpsA, Chain A"/>
    <property type="match status" value="1"/>
</dbReference>
<comment type="caution">
    <text evidence="3">The sequence shown here is derived from an EMBL/GenBank/DDBJ whole genome shotgun (WGS) entry which is preliminary data.</text>
</comment>
<keyword evidence="2 3" id="KW-0548">Nucleotidyltransferase</keyword>
<dbReference type="GO" id="GO:0050518">
    <property type="term" value="F:2-C-methyl-D-erythritol 4-phosphate cytidylyltransferase activity"/>
    <property type="evidence" value="ECO:0007669"/>
    <property type="project" value="UniProtKB-EC"/>
</dbReference>
<dbReference type="Pfam" id="PF01128">
    <property type="entry name" value="IspD"/>
    <property type="match status" value="1"/>
</dbReference>
<dbReference type="Proteomes" id="UP000022141">
    <property type="component" value="Unassembled WGS sequence"/>
</dbReference>
<dbReference type="PROSITE" id="PS01295">
    <property type="entry name" value="ISPD"/>
    <property type="match status" value="1"/>
</dbReference>
<sequence>MSVANGLAAAATAAHDDDWVLVHDAARPGLSQANLHALCDELADDPVGGILAVPLADTLKRADDAQRVARTESRDGLWQAQTPQMFRYGLLRRVLAGYPDGTDEASAVEAAGFKPRLVAGDSSNFKVTFPADLRLAELILQGRARVDE</sequence>
<protein>
    <submittedName>
        <fullName evidence="3">2-C-methyl-D-erythritol 4-phosphate cytidylyltransferase</fullName>
        <ecNumber evidence="3">2.7.7.60</ecNumber>
    </submittedName>
</protein>
<dbReference type="STRING" id="1454004.AW11_01258"/>
<dbReference type="PANTHER" id="PTHR32125">
    <property type="entry name" value="2-C-METHYL-D-ERYTHRITOL 4-PHOSPHATE CYTIDYLYLTRANSFERASE, CHLOROPLASTIC"/>
    <property type="match status" value="1"/>
</dbReference>
<keyword evidence="1 3" id="KW-0808">Transferase</keyword>
<dbReference type="GO" id="GO:0008299">
    <property type="term" value="P:isoprenoid biosynthetic process"/>
    <property type="evidence" value="ECO:0007669"/>
    <property type="project" value="InterPro"/>
</dbReference>